<evidence type="ECO:0000313" key="1">
    <source>
        <dbReference type="EMBL" id="TVO53160.1"/>
    </source>
</evidence>
<protein>
    <submittedName>
        <fullName evidence="1">Phage tail protein</fullName>
    </submittedName>
</protein>
<keyword evidence="2" id="KW-1185">Reference proteome</keyword>
<organism evidence="1 2">
    <name type="scientific">Denitromonas halophila</name>
    <dbReference type="NCBI Taxonomy" id="1629404"/>
    <lineage>
        <taxon>Bacteria</taxon>
        <taxon>Pseudomonadati</taxon>
        <taxon>Pseudomonadota</taxon>
        <taxon>Betaproteobacteria</taxon>
        <taxon>Rhodocyclales</taxon>
        <taxon>Zoogloeaceae</taxon>
        <taxon>Denitromonas</taxon>
    </lineage>
</organism>
<dbReference type="OrthoDB" id="8641166at2"/>
<evidence type="ECO:0000313" key="2">
    <source>
        <dbReference type="Proteomes" id="UP000319502"/>
    </source>
</evidence>
<name>A0A557QJS5_9RHOO</name>
<dbReference type="RefSeq" id="WP_144310405.1">
    <property type="nucleotide sequence ID" value="NZ_VMNK01000015.1"/>
</dbReference>
<comment type="caution">
    <text evidence="1">The sequence shown here is derived from an EMBL/GenBank/DDBJ whole genome shotgun (WGS) entry which is preliminary data.</text>
</comment>
<dbReference type="Gene3D" id="4.10.410.40">
    <property type="match status" value="1"/>
</dbReference>
<dbReference type="EMBL" id="VMNK01000015">
    <property type="protein sequence ID" value="TVO53160.1"/>
    <property type="molecule type" value="Genomic_DNA"/>
</dbReference>
<dbReference type="Proteomes" id="UP000319502">
    <property type="component" value="Unassembled WGS sequence"/>
</dbReference>
<sequence>MTVKTQGTHLFFIAPGATPEVIKVGAIASISGINASRDQIETTDLDSVAHEYDSGLMAPGAASFEIRFDPKNTGHKKLHELFVSGTVLEWALGWSDGTDPAVLDGVNNEIFDLPTTRSFLQFQGYVADCPFDFSLNSIVSSSISVQISGFPALIAKA</sequence>
<accession>A0A557QJS5</accession>
<proteinExistence type="predicted"/>
<gene>
    <name evidence="1" type="ORF">FHP91_15285</name>
</gene>
<dbReference type="InterPro" id="IPR032495">
    <property type="entry name" value="Phage_TTP_11"/>
</dbReference>
<dbReference type="AlphaFoldDB" id="A0A557QJS5"/>
<dbReference type="Pfam" id="PF16460">
    <property type="entry name" value="Phage_TTP_11"/>
    <property type="match status" value="1"/>
</dbReference>
<reference evidence="1 2" key="1">
    <citation type="submission" date="2019-07" db="EMBL/GenBank/DDBJ databases">
        <title>The pathways for chlorine oxyanion respiration interact through the shared metabolite chlorate.</title>
        <authorList>
            <person name="Barnum T.P."/>
            <person name="Cheng Y."/>
            <person name="Hill K.A."/>
            <person name="Lucas L.N."/>
            <person name="Carlson H.K."/>
            <person name="Coates J.D."/>
        </authorList>
    </citation>
    <scope>NUCLEOTIDE SEQUENCE [LARGE SCALE GENOMIC DNA]</scope>
    <source>
        <strain evidence="1 2">SFB-3</strain>
    </source>
</reference>